<dbReference type="EMBL" id="JABFUD020000006">
    <property type="protein sequence ID" value="KAI5078318.1"/>
    <property type="molecule type" value="Genomic_DNA"/>
</dbReference>
<feature type="compositionally biased region" description="Polar residues" evidence="3">
    <location>
        <begin position="106"/>
        <end position="133"/>
    </location>
</feature>
<dbReference type="AlphaFoldDB" id="A0A9D4V2Z3"/>
<evidence type="ECO:0000313" key="5">
    <source>
        <dbReference type="EMBL" id="KAI5078318.1"/>
    </source>
</evidence>
<dbReference type="Gene3D" id="2.102.10.10">
    <property type="entry name" value="Rieske [2Fe-2S] iron-sulphur domain"/>
    <property type="match status" value="1"/>
</dbReference>
<keyword evidence="1" id="KW-0560">Oxidoreductase</keyword>
<dbReference type="SUPFAM" id="SSF50022">
    <property type="entry name" value="ISP domain"/>
    <property type="match status" value="1"/>
</dbReference>
<organism evidence="5 6">
    <name type="scientific">Adiantum capillus-veneris</name>
    <name type="common">Maidenhair fern</name>
    <dbReference type="NCBI Taxonomy" id="13818"/>
    <lineage>
        <taxon>Eukaryota</taxon>
        <taxon>Viridiplantae</taxon>
        <taxon>Streptophyta</taxon>
        <taxon>Embryophyta</taxon>
        <taxon>Tracheophyta</taxon>
        <taxon>Polypodiopsida</taxon>
        <taxon>Polypodiidae</taxon>
        <taxon>Polypodiales</taxon>
        <taxon>Pteridineae</taxon>
        <taxon>Pteridaceae</taxon>
        <taxon>Vittarioideae</taxon>
        <taxon>Adiantum</taxon>
    </lineage>
</organism>
<evidence type="ECO:0000256" key="3">
    <source>
        <dbReference type="SAM" id="MobiDB-lite"/>
    </source>
</evidence>
<feature type="domain" description="Rieske-like [2Fe-2S]" evidence="4">
    <location>
        <begin position="195"/>
        <end position="305"/>
    </location>
</feature>
<dbReference type="InterPro" id="IPR036922">
    <property type="entry name" value="Rieske_2Fe-2S_sf"/>
</dbReference>
<dbReference type="GO" id="GO:0008942">
    <property type="term" value="F:nitrite reductase [NAD(P)H] activity"/>
    <property type="evidence" value="ECO:0007669"/>
    <property type="project" value="InterPro"/>
</dbReference>
<evidence type="ECO:0000259" key="4">
    <source>
        <dbReference type="Pfam" id="PF13806"/>
    </source>
</evidence>
<dbReference type="Pfam" id="PF13806">
    <property type="entry name" value="Rieske_2"/>
    <property type="match status" value="1"/>
</dbReference>
<evidence type="ECO:0000256" key="2">
    <source>
        <dbReference type="ARBA" id="ARBA00023063"/>
    </source>
</evidence>
<proteinExistence type="predicted"/>
<accession>A0A9D4V2Z3</accession>
<dbReference type="InterPro" id="IPR012748">
    <property type="entry name" value="Rieske-like_NirD"/>
</dbReference>
<dbReference type="CDD" id="cd03467">
    <property type="entry name" value="Rieske"/>
    <property type="match status" value="1"/>
</dbReference>
<gene>
    <name evidence="5" type="ORF">GOP47_0005989</name>
</gene>
<dbReference type="GO" id="GO:0051537">
    <property type="term" value="F:2 iron, 2 sulfur cluster binding"/>
    <property type="evidence" value="ECO:0007669"/>
    <property type="project" value="InterPro"/>
</dbReference>
<dbReference type="OrthoDB" id="1910064at2759"/>
<dbReference type="PANTHER" id="PTHR43456:SF2">
    <property type="entry name" value="RIESKE (2FE-2S) DOMAIN-CONTAINING PROTEIN"/>
    <property type="match status" value="1"/>
</dbReference>
<dbReference type="SUPFAM" id="SSF103511">
    <property type="entry name" value="Chlorophyll a-b binding protein"/>
    <property type="match status" value="1"/>
</dbReference>
<evidence type="ECO:0000313" key="6">
    <source>
        <dbReference type="Proteomes" id="UP000886520"/>
    </source>
</evidence>
<dbReference type="Proteomes" id="UP000886520">
    <property type="component" value="Chromosome 6"/>
</dbReference>
<reference evidence="5" key="1">
    <citation type="submission" date="2021-01" db="EMBL/GenBank/DDBJ databases">
        <title>Adiantum capillus-veneris genome.</title>
        <authorList>
            <person name="Fang Y."/>
            <person name="Liao Q."/>
        </authorList>
    </citation>
    <scope>NUCLEOTIDE SEQUENCE</scope>
    <source>
        <strain evidence="5">H3</strain>
        <tissue evidence="5">Leaf</tissue>
    </source>
</reference>
<evidence type="ECO:0000256" key="1">
    <source>
        <dbReference type="ARBA" id="ARBA00023002"/>
    </source>
</evidence>
<keyword evidence="2" id="KW-0534">Nitrate assimilation</keyword>
<feature type="region of interest" description="Disordered" evidence="3">
    <location>
        <begin position="86"/>
        <end position="133"/>
    </location>
</feature>
<dbReference type="PANTHER" id="PTHR43456">
    <property type="entry name" value="RIESKE (2FE-2S) DOMAIN-CONTAINING PROTEIN"/>
    <property type="match status" value="1"/>
</dbReference>
<sequence length="399" mass="44062">MALACNSFWTVDYSSSSYEKSSSYKLSSWPLSQVAPLSSSSKYLRRSQYRNISVACAGRVSESQEAGPSSLTDDRQGTSLTSHLVRDAARSPPSEGASGIGFAPESSFSSQVPASLQDGSASPFMQASQNSSKELSMKVDEQVGVQVQDDDDEEEWMKGFPGAKGALVKTLSPEKLKHFAEGYLDTVKSIERLDWVTVVPMPMLPKGDRLVLEHNKESVIVLWFQGRIYALENRSPAAPLFEEGFAKAVVSEDGLITCPVTGSKFDIRTGAAIEWLPNSSFLEKLFTPVFNDLSIYAVRASPDHLFINKEYLLVGGYYPLAEFTGNRIWTGPDYEEPIIFDDLEFGFTEENELTNGRFAMLGFLTLLILEMTTGEGILKGSGILDFLYKFLPGFPLLRY</sequence>
<protein>
    <recommendedName>
        <fullName evidence="4">Rieske-like [2Fe-2S] domain-containing protein</fullName>
    </recommendedName>
</protein>
<dbReference type="GO" id="GO:0042128">
    <property type="term" value="P:nitrate assimilation"/>
    <property type="evidence" value="ECO:0007669"/>
    <property type="project" value="UniProtKB-KW"/>
</dbReference>
<name>A0A9D4V2Z3_ADICA</name>
<keyword evidence="6" id="KW-1185">Reference proteome</keyword>
<comment type="caution">
    <text evidence="5">The sequence shown here is derived from an EMBL/GenBank/DDBJ whole genome shotgun (WGS) entry which is preliminary data.</text>
</comment>